<dbReference type="RefSeq" id="WP_189643826.1">
    <property type="nucleotide sequence ID" value="NZ_BNAL01000035.1"/>
</dbReference>
<comment type="caution">
    <text evidence="1">The sequence shown here is derived from an EMBL/GenBank/DDBJ whole genome shotgun (WGS) entry which is preliminary data.</text>
</comment>
<keyword evidence="2" id="KW-1185">Reference proteome</keyword>
<protein>
    <submittedName>
        <fullName evidence="1">Uncharacterized protein</fullName>
    </submittedName>
</protein>
<dbReference type="Proteomes" id="UP000632154">
    <property type="component" value="Unassembled WGS sequence"/>
</dbReference>
<dbReference type="EMBL" id="BNAL01000035">
    <property type="protein sequence ID" value="GHG09297.1"/>
    <property type="molecule type" value="Genomic_DNA"/>
</dbReference>
<organism evidence="1 2">
    <name type="scientific">Deinococcus piscis</name>
    <dbReference type="NCBI Taxonomy" id="394230"/>
    <lineage>
        <taxon>Bacteria</taxon>
        <taxon>Thermotogati</taxon>
        <taxon>Deinococcota</taxon>
        <taxon>Deinococci</taxon>
        <taxon>Deinococcales</taxon>
        <taxon>Deinococcaceae</taxon>
        <taxon>Deinococcus</taxon>
    </lineage>
</organism>
<proteinExistence type="predicted"/>
<evidence type="ECO:0000313" key="1">
    <source>
        <dbReference type="EMBL" id="GHG09297.1"/>
    </source>
</evidence>
<accession>A0ABQ3KAP6</accession>
<evidence type="ECO:0000313" key="2">
    <source>
        <dbReference type="Proteomes" id="UP000632154"/>
    </source>
</evidence>
<name>A0ABQ3KAP6_9DEIO</name>
<sequence length="283" mass="32362">MPRPDPISAELLELLMPVGADEKTQIDADILLKEWHPLFPLLWLDEYLEPVGSFHQVYPETRWNYWGLRNDSGSSPEPCPHWLVYCRWRGGAVRAPELAQRLEEEGFYVLRRRELAFEEWSGTNELATHIHVEGQWQCSFYTREGRGNFIAVEVQHLAQRQVEFIGDQTPIDLPFPPLTLNPGETLRDWQGQDPSDHFSAEFRTVRAHIGGAEQAEFAERMQRHLQQAGWQLLGAWEDEASLVSCWQTSWGQSLLSVGKAGGHGLPVRWAGIAKGAFREVEPL</sequence>
<reference evidence="2" key="1">
    <citation type="journal article" date="2019" name="Int. J. Syst. Evol. Microbiol.">
        <title>The Global Catalogue of Microorganisms (GCM) 10K type strain sequencing project: providing services to taxonomists for standard genome sequencing and annotation.</title>
        <authorList>
            <consortium name="The Broad Institute Genomics Platform"/>
            <consortium name="The Broad Institute Genome Sequencing Center for Infectious Disease"/>
            <person name="Wu L."/>
            <person name="Ma J."/>
        </authorList>
    </citation>
    <scope>NUCLEOTIDE SEQUENCE [LARGE SCALE GENOMIC DNA]</scope>
    <source>
        <strain evidence="2">CGMCC 1.18439</strain>
    </source>
</reference>
<gene>
    <name evidence="1" type="ORF">GCM10017783_22280</name>
</gene>